<keyword evidence="3" id="KW-1185">Reference proteome</keyword>
<evidence type="ECO:0000313" key="3">
    <source>
        <dbReference type="Proteomes" id="UP000784294"/>
    </source>
</evidence>
<feature type="region of interest" description="Disordered" evidence="1">
    <location>
        <begin position="447"/>
        <end position="489"/>
    </location>
</feature>
<feature type="compositionally biased region" description="Basic residues" evidence="1">
    <location>
        <begin position="656"/>
        <end position="672"/>
    </location>
</feature>
<accession>A0A448WVU4</accession>
<sequence length="748" mass="82205">TPNPHLPPIPPPLPIIPSHSPHAAVASSTGPTILPNQHCRSSAKLVSTPHLPSPTIPEAITDDIARAKDFEIQLGVYDIDERHPPVSSVGITRLPSSTDATSTISVDAVTARRRRLDPRLVARGMISVKEAVTSTAHDVDHRILTSSFMSSQTATAPPTGLNLSSSPTTILSTSADQIPDSAESPDSKPYIPPSSLTDGDVDSEEIKAPASPEDCMKWDFSSSGASNLECVQPKVIPLFASPCALFSTRIQCEADTTEDMSDFNKIEEDTIMAKKDTKYELEEDEKDHFDNLSSSIKLEPVSYSFVDAPFEFDPCPELCPSDFSSSPAVTGTPVKLPTGSASNYADLSDNSESCRHQALGLLVGDLSMISDMDIEDSFCKDEEEQAQGEKLQDIVNVVGGKCQVKEEMNEGLKHALLLQSSISLKPDPSSEDMLRLDSNFVLANAGREAEEGEIVDDENELESEEEIEEEDDNQEAKVAKNKSKSSGSLRVHTTKWVEGGGSIHACKSFAMLNNDKDIDSANSKDKTSVLNHFASLSPGLSQSPSSLSSRSPASHPSDIASLTSASESSEEDETGGFRSVVLPALSVGTNNEDKLSGDRCRSDRSSRFPKNRSTRSRSRSKSRPFMHRSHRIFYGRREGDRHWTHSPHSFSAETYRRRHRQPAARDTPRRRGASTSPERRSQTSGHTSRWLNQTTVRKNRIRQSRHSPSHIEADAVRDGDLRPELPERHQRQRVERLRHHGSDPRRRS</sequence>
<organism evidence="2 3">
    <name type="scientific">Protopolystoma xenopodis</name>
    <dbReference type="NCBI Taxonomy" id="117903"/>
    <lineage>
        <taxon>Eukaryota</taxon>
        <taxon>Metazoa</taxon>
        <taxon>Spiralia</taxon>
        <taxon>Lophotrochozoa</taxon>
        <taxon>Platyhelminthes</taxon>
        <taxon>Monogenea</taxon>
        <taxon>Polyopisthocotylea</taxon>
        <taxon>Polystomatidea</taxon>
        <taxon>Polystomatidae</taxon>
        <taxon>Protopolystoma</taxon>
    </lineage>
</organism>
<dbReference type="AlphaFoldDB" id="A0A448WVU4"/>
<feature type="region of interest" description="Disordered" evidence="1">
    <location>
        <begin position="535"/>
        <end position="748"/>
    </location>
</feature>
<feature type="compositionally biased region" description="Low complexity" evidence="1">
    <location>
        <begin position="161"/>
        <end position="174"/>
    </location>
</feature>
<protein>
    <submittedName>
        <fullName evidence="2">Uncharacterized protein</fullName>
    </submittedName>
</protein>
<reference evidence="2" key="1">
    <citation type="submission" date="2018-11" db="EMBL/GenBank/DDBJ databases">
        <authorList>
            <consortium name="Pathogen Informatics"/>
        </authorList>
    </citation>
    <scope>NUCLEOTIDE SEQUENCE</scope>
</reference>
<feature type="non-terminal residue" evidence="2">
    <location>
        <position position="1"/>
    </location>
</feature>
<evidence type="ECO:0000256" key="1">
    <source>
        <dbReference type="SAM" id="MobiDB-lite"/>
    </source>
</evidence>
<feature type="non-terminal residue" evidence="2">
    <location>
        <position position="748"/>
    </location>
</feature>
<comment type="caution">
    <text evidence="2">The sequence shown here is derived from an EMBL/GenBank/DDBJ whole genome shotgun (WGS) entry which is preliminary data.</text>
</comment>
<proteinExistence type="predicted"/>
<name>A0A448WVU4_9PLAT</name>
<feature type="compositionally biased region" description="Basic residues" evidence="1">
    <location>
        <begin position="607"/>
        <end position="634"/>
    </location>
</feature>
<feature type="region of interest" description="Disordered" evidence="1">
    <location>
        <begin position="150"/>
        <end position="209"/>
    </location>
</feature>
<feature type="compositionally biased region" description="Basic residues" evidence="1">
    <location>
        <begin position="697"/>
        <end position="708"/>
    </location>
</feature>
<feature type="compositionally biased region" description="Polar residues" evidence="1">
    <location>
        <begin position="682"/>
        <end position="696"/>
    </location>
</feature>
<feature type="compositionally biased region" description="Low complexity" evidence="1">
    <location>
        <begin position="535"/>
        <end position="567"/>
    </location>
</feature>
<evidence type="ECO:0000313" key="2">
    <source>
        <dbReference type="EMBL" id="VEL21399.1"/>
    </source>
</evidence>
<feature type="compositionally biased region" description="Basic and acidic residues" evidence="1">
    <location>
        <begin position="591"/>
        <end position="606"/>
    </location>
</feature>
<dbReference type="Proteomes" id="UP000784294">
    <property type="component" value="Unassembled WGS sequence"/>
</dbReference>
<feature type="compositionally biased region" description="Acidic residues" evidence="1">
    <location>
        <begin position="450"/>
        <end position="473"/>
    </location>
</feature>
<feature type="compositionally biased region" description="Basic and acidic residues" evidence="1">
    <location>
        <begin position="709"/>
        <end position="748"/>
    </location>
</feature>
<gene>
    <name evidence="2" type="ORF">PXEA_LOCUS14839</name>
</gene>
<dbReference type="EMBL" id="CAAALY010051102">
    <property type="protein sequence ID" value="VEL21399.1"/>
    <property type="molecule type" value="Genomic_DNA"/>
</dbReference>